<reference evidence="2" key="2">
    <citation type="submission" date="2025-09" db="UniProtKB">
        <authorList>
            <consortium name="Ensembl"/>
        </authorList>
    </citation>
    <scope>IDENTIFICATION</scope>
</reference>
<dbReference type="Ensembl" id="ENSONIT00000048508.1">
    <property type="protein sequence ID" value="ENSONIP00000044292.1"/>
    <property type="gene ID" value="ENSONIG00000031315.1"/>
</dbReference>
<dbReference type="Proteomes" id="UP000005207">
    <property type="component" value="Unplaced"/>
</dbReference>
<keyword evidence="3" id="KW-1185">Reference proteome</keyword>
<dbReference type="GeneTree" id="ENSGT00940000163737"/>
<name>A0A669CCN5_ORENI</name>
<evidence type="ECO:0000259" key="1">
    <source>
        <dbReference type="PROSITE" id="PS50878"/>
    </source>
</evidence>
<dbReference type="Pfam" id="PF13966">
    <property type="entry name" value="zf-RVT"/>
    <property type="match status" value="1"/>
</dbReference>
<dbReference type="InterPro" id="IPR043502">
    <property type="entry name" value="DNA/RNA_pol_sf"/>
</dbReference>
<dbReference type="AlphaFoldDB" id="A0A669CCN5"/>
<reference evidence="2" key="1">
    <citation type="submission" date="2025-08" db="UniProtKB">
        <authorList>
            <consortium name="Ensembl"/>
        </authorList>
    </citation>
    <scope>IDENTIFICATION</scope>
</reference>
<dbReference type="PROSITE" id="PS50878">
    <property type="entry name" value="RT_POL"/>
    <property type="match status" value="1"/>
</dbReference>
<evidence type="ECO:0000313" key="2">
    <source>
        <dbReference type="Ensembl" id="ENSONIP00000044292.1"/>
    </source>
</evidence>
<proteinExistence type="predicted"/>
<feature type="domain" description="Reverse transcriptase" evidence="1">
    <location>
        <begin position="32"/>
        <end position="298"/>
    </location>
</feature>
<organism evidence="2 3">
    <name type="scientific">Oreochromis niloticus</name>
    <name type="common">Nile tilapia</name>
    <name type="synonym">Tilapia nilotica</name>
    <dbReference type="NCBI Taxonomy" id="8128"/>
    <lineage>
        <taxon>Eukaryota</taxon>
        <taxon>Metazoa</taxon>
        <taxon>Chordata</taxon>
        <taxon>Craniata</taxon>
        <taxon>Vertebrata</taxon>
        <taxon>Euteleostomi</taxon>
        <taxon>Actinopterygii</taxon>
        <taxon>Neopterygii</taxon>
        <taxon>Teleostei</taxon>
        <taxon>Neoteleostei</taxon>
        <taxon>Acanthomorphata</taxon>
        <taxon>Ovalentaria</taxon>
        <taxon>Cichlomorphae</taxon>
        <taxon>Cichliformes</taxon>
        <taxon>Cichlidae</taxon>
        <taxon>African cichlids</taxon>
        <taxon>Pseudocrenilabrinae</taxon>
        <taxon>Oreochromini</taxon>
        <taxon>Oreochromis</taxon>
    </lineage>
</organism>
<dbReference type="InterPro" id="IPR026960">
    <property type="entry name" value="RVT-Znf"/>
</dbReference>
<dbReference type="SUPFAM" id="SSF56672">
    <property type="entry name" value="DNA/RNA polymerases"/>
    <property type="match status" value="1"/>
</dbReference>
<evidence type="ECO:0000313" key="3">
    <source>
        <dbReference type="Proteomes" id="UP000005207"/>
    </source>
</evidence>
<dbReference type="PANTHER" id="PTHR31635:SF196">
    <property type="entry name" value="REVERSE TRANSCRIPTASE DOMAIN-CONTAINING PROTEIN-RELATED"/>
    <property type="match status" value="1"/>
</dbReference>
<sequence>MNKSPGTDGLTAEFYKQFADSLAPFLLEVFKESMDRGALPPTLCQGLITLIPKPGKDPLLLDNWRPISLLNNDYKILAQILANRMKPVLDKVIDESQSGFMQNRHISNNIRLILDIIDYPELVQDDSLILFLDFYKAFDSLEHEFIFTALNKFGFGQSFCNAVRTLYSNSNSSIKLATGTSPRFSLKRGVRQGCPLSIYLFLLSVQLLNSHIKLSSLKGLVIADREILISQLADDTALFLRDASQVSVAINNIQPFSKASGLSLNLHKCELLPVKSCLATSIHGIPVRNSVRYLGIQIIKNEQSRCSTNFAPIIDKSQKIFNHWLQRDLSLKGRVLLSKAEGISRLTYAAQSLHVDNTTCKSINKLLYNFLWKNKTHYLRKSVALNSYDKGGINFIDFGALNNTFKINWIKKYLKNPTSIWNFISHHVFSNLGGLNFLLLCNYSIPKIPLKLSHFHQQILLAWALIYKHNFSPQNCFIWNNCNIIYKNKMLFLNNWFNNGIILVSQLYREDGLLYNYSEFLRRYNVPITPKEFSIVFDAIPSGLSMLLRCSLSPPLQVTPPDVLHSCLGNVCFSSHKSINTRIRSLFQDAMVSVPSAIFYWANFVTDIEWKKVWTLPQRFFLTNKIKEISFKLIHKFYPTKQYLSKFVAEINVNCTFCQEQPETVSHLFWSCKFTCKFWEDFHKFITDSVLPNFQLYYKDVIFGYYNFKDKDNDAFFFINLVLFLAKFHIHKSKVLGRKPELKMELAQYIRTISSSKNTKALKTVNICNRLKLLT</sequence>
<dbReference type="PANTHER" id="PTHR31635">
    <property type="entry name" value="REVERSE TRANSCRIPTASE DOMAIN-CONTAINING PROTEIN-RELATED"/>
    <property type="match status" value="1"/>
</dbReference>
<dbReference type="CDD" id="cd01650">
    <property type="entry name" value="RT_nLTR_like"/>
    <property type="match status" value="1"/>
</dbReference>
<accession>A0A669CCN5</accession>
<dbReference type="InterPro" id="IPR000477">
    <property type="entry name" value="RT_dom"/>
</dbReference>
<protein>
    <recommendedName>
        <fullName evidence="1">Reverse transcriptase domain-containing protein</fullName>
    </recommendedName>
</protein>
<dbReference type="InParanoid" id="A0A669CCN5"/>
<dbReference type="Pfam" id="PF00078">
    <property type="entry name" value="RVT_1"/>
    <property type="match status" value="1"/>
</dbReference>